<evidence type="ECO:0000313" key="3">
    <source>
        <dbReference type="Proteomes" id="UP001177023"/>
    </source>
</evidence>
<sequence length="839" mass="92894">MSSNLLIFFTLIFTVFCADSYLREIVVDDNAIVYSHGYPLLLQTTSRNVTAPNPNGLGAETLEYVDPFRLDWKLTSKTGTGLVFLFDRYDLQDGDGLWLCDEAAYDRCLTTPRACNCIDIEAVGNAVYFNATQGPAFLLLQYGVPAQYANGIRARAGYRAKVIEQKPSYYDCGTTKDVGKMKTPFFLLSPAYPLANVNVTDCALTATAESGLRVSIYTFVPGLSGYLNLLGKDTAGNSFNHTYTESYLGNRIPSLYFLQNVTLTISISTDVTQAQYGFYVIAVEPYDISAKMACDQYDNEATDSELLIWTPGYSYLTPTIKPYYNNIECDYKVSVTKNYQMMLEVLGMSLEKDSDYFIAPAFNLTYQLGVSLTGRSGYQIFFAPIGLSEAALKLTTDGLGTSSGGIMNVRLADCECTGAVFNLQNGTTDPLPFAMPTRHNIDFQYNTYCREQACTWTFLVDKGSANTVNFTDVDVAAEDKPQIIADGKYDTIDRWGVYGFTNVTNITVQFVTYASGTYQPADVRRRGIKFEVKSVPIVPLYIDICNTSIYEINQAQTRAVEQEYIFTSCNGPLAIALYQYEDEQTVEIYDGTFETGTKMKLANQMIFKQLTVSVRIKNPGDFGTQALMFISDHFLAPDGKFCGGRAYEDLPCKVEGCLYVAVRELSRIQIDWQPIPTYRGASIQPEDLVPYSTDYPLDLYTPDLKALTFTFRIPANYLGTSQYEANDASNFVSPGSTPMVIVSSDWLEPNLPKKDLSVEVFCNEGTVLPKLTLLQKLEGTATVCTTQGTCLNATDGLGSMSFNCDQMLLYQPGTATVPFVAELHSEPLGTSTTSRPALQ</sequence>
<accession>A0AA36CCJ4</accession>
<dbReference type="Proteomes" id="UP001177023">
    <property type="component" value="Unassembled WGS sequence"/>
</dbReference>
<organism evidence="2 3">
    <name type="scientific">Mesorhabditis spiculigera</name>
    <dbReference type="NCBI Taxonomy" id="96644"/>
    <lineage>
        <taxon>Eukaryota</taxon>
        <taxon>Metazoa</taxon>
        <taxon>Ecdysozoa</taxon>
        <taxon>Nematoda</taxon>
        <taxon>Chromadorea</taxon>
        <taxon>Rhabditida</taxon>
        <taxon>Rhabditina</taxon>
        <taxon>Rhabditomorpha</taxon>
        <taxon>Rhabditoidea</taxon>
        <taxon>Rhabditidae</taxon>
        <taxon>Mesorhabditinae</taxon>
        <taxon>Mesorhabditis</taxon>
    </lineage>
</organism>
<proteinExistence type="predicted"/>
<evidence type="ECO:0000259" key="1">
    <source>
        <dbReference type="Pfam" id="PF23061"/>
    </source>
</evidence>
<gene>
    <name evidence="2" type="ORF">MSPICULIGERA_LOCUS4192</name>
</gene>
<evidence type="ECO:0000313" key="2">
    <source>
        <dbReference type="EMBL" id="CAJ0565558.1"/>
    </source>
</evidence>
<feature type="domain" description="M02D8-5-like second CUB" evidence="1">
    <location>
        <begin position="172"/>
        <end position="286"/>
    </location>
</feature>
<comment type="caution">
    <text evidence="2">The sequence shown here is derived from an EMBL/GenBank/DDBJ whole genome shotgun (WGS) entry which is preliminary data.</text>
</comment>
<name>A0AA36CCJ4_9BILA</name>
<dbReference type="Pfam" id="PF23061">
    <property type="entry name" value="CUB_M02D8_5_2nd"/>
    <property type="match status" value="1"/>
</dbReference>
<feature type="non-terminal residue" evidence="2">
    <location>
        <position position="839"/>
    </location>
</feature>
<reference evidence="2" key="1">
    <citation type="submission" date="2023-06" db="EMBL/GenBank/DDBJ databases">
        <authorList>
            <person name="Delattre M."/>
        </authorList>
    </citation>
    <scope>NUCLEOTIDE SEQUENCE</scope>
    <source>
        <strain evidence="2">AF72</strain>
    </source>
</reference>
<dbReference type="InterPro" id="IPR059046">
    <property type="entry name" value="CUB_M02D8_5_2nd"/>
</dbReference>
<dbReference type="EMBL" id="CATQJA010001066">
    <property type="protein sequence ID" value="CAJ0565558.1"/>
    <property type="molecule type" value="Genomic_DNA"/>
</dbReference>
<keyword evidence="3" id="KW-1185">Reference proteome</keyword>
<protein>
    <recommendedName>
        <fullName evidence="1">M02D8-5-like second CUB domain-containing protein</fullName>
    </recommendedName>
</protein>
<dbReference type="AlphaFoldDB" id="A0AA36CCJ4"/>